<feature type="non-terminal residue" evidence="1">
    <location>
        <position position="1"/>
    </location>
</feature>
<evidence type="ECO:0000313" key="2">
    <source>
        <dbReference type="EMBL" id="CAF3715205.1"/>
    </source>
</evidence>
<dbReference type="EMBL" id="CAJOBA010004515">
    <property type="protein sequence ID" value="CAF3715205.1"/>
    <property type="molecule type" value="Genomic_DNA"/>
</dbReference>
<organism evidence="1 3">
    <name type="scientific">Didymodactylos carnosus</name>
    <dbReference type="NCBI Taxonomy" id="1234261"/>
    <lineage>
        <taxon>Eukaryota</taxon>
        <taxon>Metazoa</taxon>
        <taxon>Spiralia</taxon>
        <taxon>Gnathifera</taxon>
        <taxon>Rotifera</taxon>
        <taxon>Eurotatoria</taxon>
        <taxon>Bdelloidea</taxon>
        <taxon>Philodinida</taxon>
        <taxon>Philodinidae</taxon>
        <taxon>Didymodactylos</taxon>
    </lineage>
</organism>
<name>A0A8S2DKF5_9BILA</name>
<comment type="caution">
    <text evidence="1">The sequence shown here is derived from an EMBL/GenBank/DDBJ whole genome shotgun (WGS) entry which is preliminary data.</text>
</comment>
<reference evidence="1" key="1">
    <citation type="submission" date="2021-02" db="EMBL/GenBank/DDBJ databases">
        <authorList>
            <person name="Nowell W R."/>
        </authorList>
    </citation>
    <scope>NUCLEOTIDE SEQUENCE</scope>
</reference>
<dbReference type="Proteomes" id="UP000682733">
    <property type="component" value="Unassembled WGS sequence"/>
</dbReference>
<evidence type="ECO:0000313" key="3">
    <source>
        <dbReference type="Proteomes" id="UP000677228"/>
    </source>
</evidence>
<evidence type="ECO:0000313" key="1">
    <source>
        <dbReference type="EMBL" id="CAF0939927.1"/>
    </source>
</evidence>
<gene>
    <name evidence="1" type="ORF">OVA965_LOCUS11583</name>
    <name evidence="2" type="ORF">TMI583_LOCUS11587</name>
</gene>
<dbReference type="EMBL" id="CAJNOK010004510">
    <property type="protein sequence ID" value="CAF0939927.1"/>
    <property type="molecule type" value="Genomic_DNA"/>
</dbReference>
<sequence>MSYGCKPKLVEMQPPKKSGGNQIAVTSRFVGYQFYPLIGLHIQNSSLLLMNHQQAEEFVKEWIIQVGKCIFDALLNERIQIDQETVTILLKKRDNIVKTLSDNSLESLTSNPSLLSLIFLQQQGISNNRKELCAFELISLLNSDAGIVAERVMLQPLLKEHTLENYAS</sequence>
<dbReference type="Proteomes" id="UP000677228">
    <property type="component" value="Unassembled WGS sequence"/>
</dbReference>
<dbReference type="AlphaFoldDB" id="A0A8S2DKF5"/>
<proteinExistence type="predicted"/>
<protein>
    <submittedName>
        <fullName evidence="1">Uncharacterized protein</fullName>
    </submittedName>
</protein>
<accession>A0A8S2DKF5</accession>